<evidence type="ECO:0000313" key="1">
    <source>
        <dbReference type="EMBL" id="KIM88263.1"/>
    </source>
</evidence>
<sequence length="69" mass="7626">MHTREAATNLYTERCISDAGHNESIISRVLGLRVNRSTVVITCGRLCIGSQVRHLINVEVAGSCRWDSV</sequence>
<gene>
    <name evidence="1" type="ORF">PILCRDRAFT_814171</name>
</gene>
<dbReference type="AlphaFoldDB" id="A0A0C3BP56"/>
<dbReference type="EMBL" id="KN832977">
    <property type="protein sequence ID" value="KIM88263.1"/>
    <property type="molecule type" value="Genomic_DNA"/>
</dbReference>
<reference evidence="2" key="2">
    <citation type="submission" date="2015-01" db="EMBL/GenBank/DDBJ databases">
        <title>Evolutionary Origins and Diversification of the Mycorrhizal Mutualists.</title>
        <authorList>
            <consortium name="DOE Joint Genome Institute"/>
            <consortium name="Mycorrhizal Genomics Consortium"/>
            <person name="Kohler A."/>
            <person name="Kuo A."/>
            <person name="Nagy L.G."/>
            <person name="Floudas D."/>
            <person name="Copeland A."/>
            <person name="Barry K.W."/>
            <person name="Cichocki N."/>
            <person name="Veneault-Fourrey C."/>
            <person name="LaButti K."/>
            <person name="Lindquist E.A."/>
            <person name="Lipzen A."/>
            <person name="Lundell T."/>
            <person name="Morin E."/>
            <person name="Murat C."/>
            <person name="Riley R."/>
            <person name="Ohm R."/>
            <person name="Sun H."/>
            <person name="Tunlid A."/>
            <person name="Henrissat B."/>
            <person name="Grigoriev I.V."/>
            <person name="Hibbett D.S."/>
            <person name="Martin F."/>
        </authorList>
    </citation>
    <scope>NUCLEOTIDE SEQUENCE [LARGE SCALE GENOMIC DNA]</scope>
    <source>
        <strain evidence="2">F 1598</strain>
    </source>
</reference>
<dbReference type="Proteomes" id="UP000054166">
    <property type="component" value="Unassembled WGS sequence"/>
</dbReference>
<evidence type="ECO:0000313" key="2">
    <source>
        <dbReference type="Proteomes" id="UP000054166"/>
    </source>
</evidence>
<dbReference type="HOGENOM" id="CLU_2776792_0_0_1"/>
<accession>A0A0C3BP56</accession>
<protein>
    <submittedName>
        <fullName evidence="1">Uncharacterized protein</fullName>
    </submittedName>
</protein>
<name>A0A0C3BP56_PILCF</name>
<organism evidence="1 2">
    <name type="scientific">Piloderma croceum (strain F 1598)</name>
    <dbReference type="NCBI Taxonomy" id="765440"/>
    <lineage>
        <taxon>Eukaryota</taxon>
        <taxon>Fungi</taxon>
        <taxon>Dikarya</taxon>
        <taxon>Basidiomycota</taxon>
        <taxon>Agaricomycotina</taxon>
        <taxon>Agaricomycetes</taxon>
        <taxon>Agaricomycetidae</taxon>
        <taxon>Atheliales</taxon>
        <taxon>Atheliaceae</taxon>
        <taxon>Piloderma</taxon>
    </lineage>
</organism>
<dbReference type="InParanoid" id="A0A0C3BP56"/>
<keyword evidence="2" id="KW-1185">Reference proteome</keyword>
<proteinExistence type="predicted"/>
<reference evidence="1 2" key="1">
    <citation type="submission" date="2014-04" db="EMBL/GenBank/DDBJ databases">
        <authorList>
            <consortium name="DOE Joint Genome Institute"/>
            <person name="Kuo A."/>
            <person name="Tarkka M."/>
            <person name="Buscot F."/>
            <person name="Kohler A."/>
            <person name="Nagy L.G."/>
            <person name="Floudas D."/>
            <person name="Copeland A."/>
            <person name="Barry K.W."/>
            <person name="Cichocki N."/>
            <person name="Veneault-Fourrey C."/>
            <person name="LaButti K."/>
            <person name="Lindquist E.A."/>
            <person name="Lipzen A."/>
            <person name="Lundell T."/>
            <person name="Morin E."/>
            <person name="Murat C."/>
            <person name="Sun H."/>
            <person name="Tunlid A."/>
            <person name="Henrissat B."/>
            <person name="Grigoriev I.V."/>
            <person name="Hibbett D.S."/>
            <person name="Martin F."/>
            <person name="Nordberg H.P."/>
            <person name="Cantor M.N."/>
            <person name="Hua S.X."/>
        </authorList>
    </citation>
    <scope>NUCLEOTIDE SEQUENCE [LARGE SCALE GENOMIC DNA]</scope>
    <source>
        <strain evidence="1 2">F 1598</strain>
    </source>
</reference>